<dbReference type="SMART" id="SM00926">
    <property type="entry name" value="Molybdop_Fe4S4"/>
    <property type="match status" value="1"/>
</dbReference>
<dbReference type="Pfam" id="PF01568">
    <property type="entry name" value="Molydop_binding"/>
    <property type="match status" value="1"/>
</dbReference>
<evidence type="ECO:0000256" key="4">
    <source>
        <dbReference type="ARBA" id="ARBA00022723"/>
    </source>
</evidence>
<dbReference type="SUPFAM" id="SSF53706">
    <property type="entry name" value="Formate dehydrogenase/DMSO reductase, domains 1-3"/>
    <property type="match status" value="1"/>
</dbReference>
<keyword evidence="3" id="KW-0500">Molybdenum</keyword>
<evidence type="ECO:0000256" key="3">
    <source>
        <dbReference type="ARBA" id="ARBA00022505"/>
    </source>
</evidence>
<dbReference type="Pfam" id="PF00384">
    <property type="entry name" value="Molybdopterin"/>
    <property type="match status" value="1"/>
</dbReference>
<dbReference type="RefSeq" id="WP_041344443.1">
    <property type="nucleotide sequence ID" value="NZ_CP011127.1"/>
</dbReference>
<dbReference type="CDD" id="cd02780">
    <property type="entry name" value="MopB_CT_Tetrathionate_Arsenate-R"/>
    <property type="match status" value="1"/>
</dbReference>
<dbReference type="InterPro" id="IPR037946">
    <property type="entry name" value="MopB_CT_Tetrathionate"/>
</dbReference>
<keyword evidence="6" id="KW-0560">Oxidoreductase</keyword>
<evidence type="ECO:0000256" key="1">
    <source>
        <dbReference type="ARBA" id="ARBA00010312"/>
    </source>
</evidence>
<dbReference type="GO" id="GO:0046872">
    <property type="term" value="F:metal ion binding"/>
    <property type="evidence" value="ECO:0007669"/>
    <property type="project" value="UniProtKB-KW"/>
</dbReference>
<dbReference type="PROSITE" id="PS51257">
    <property type="entry name" value="PROKAR_LIPOPROTEIN"/>
    <property type="match status" value="1"/>
</dbReference>
<dbReference type="Gene3D" id="3.30.200.210">
    <property type="match status" value="1"/>
</dbReference>
<dbReference type="InterPro" id="IPR006657">
    <property type="entry name" value="MoPterin_dinucl-bd_dom"/>
</dbReference>
<dbReference type="Gene3D" id="3.40.50.740">
    <property type="match status" value="1"/>
</dbReference>
<reference evidence="10 11" key="1">
    <citation type="submission" date="2015-03" db="EMBL/GenBank/DDBJ databases">
        <title>Genomic characterization of Dehalococcoides mccartyi strain 11a5, an unusal plasmid-containing chloroethene dechlorinator.</title>
        <authorList>
            <person name="Zhao S."/>
            <person name="Ding C."/>
            <person name="He J."/>
        </authorList>
    </citation>
    <scope>NUCLEOTIDE SEQUENCE [LARGE SCALE GENOMIC DNA]</scope>
    <source>
        <strain evidence="10 11">11a5</strain>
    </source>
</reference>
<dbReference type="InterPro" id="IPR009010">
    <property type="entry name" value="Asp_de-COase-like_dom_sf"/>
</dbReference>
<accession>A0A142V7U1</accession>
<gene>
    <name evidence="10" type="ORF">Dm11a5_0064</name>
</gene>
<dbReference type="Proteomes" id="UP000076394">
    <property type="component" value="Chromosome"/>
</dbReference>
<dbReference type="GO" id="GO:0016491">
    <property type="term" value="F:oxidoreductase activity"/>
    <property type="evidence" value="ECO:0007669"/>
    <property type="project" value="UniProtKB-KW"/>
</dbReference>
<keyword evidence="5" id="KW-0732">Signal</keyword>
<dbReference type="Pfam" id="PF04879">
    <property type="entry name" value="Molybdop_Fe4S4"/>
    <property type="match status" value="1"/>
</dbReference>
<name>A0A142V7U1_9CHLR</name>
<evidence type="ECO:0000313" key="11">
    <source>
        <dbReference type="Proteomes" id="UP000076394"/>
    </source>
</evidence>
<dbReference type="Gene3D" id="2.40.40.20">
    <property type="match status" value="1"/>
</dbReference>
<keyword evidence="7" id="KW-0408">Iron</keyword>
<evidence type="ECO:0000313" key="10">
    <source>
        <dbReference type="EMBL" id="AMU85896.1"/>
    </source>
</evidence>
<evidence type="ECO:0000259" key="9">
    <source>
        <dbReference type="PROSITE" id="PS51669"/>
    </source>
</evidence>
<feature type="domain" description="4Fe-4S Mo/W bis-MGD-type" evidence="9">
    <location>
        <begin position="56"/>
        <end position="129"/>
    </location>
</feature>
<keyword evidence="2" id="KW-0004">4Fe-4S</keyword>
<dbReference type="AlphaFoldDB" id="A0A142V7U1"/>
<dbReference type="GO" id="GO:0043546">
    <property type="term" value="F:molybdopterin cofactor binding"/>
    <property type="evidence" value="ECO:0007669"/>
    <property type="project" value="InterPro"/>
</dbReference>
<dbReference type="Gene3D" id="3.40.228.10">
    <property type="entry name" value="Dimethylsulfoxide Reductase, domain 2"/>
    <property type="match status" value="1"/>
</dbReference>
<keyword evidence="8" id="KW-0411">Iron-sulfur</keyword>
<dbReference type="PROSITE" id="PS51669">
    <property type="entry name" value="4FE4S_MOW_BIS_MGD"/>
    <property type="match status" value="1"/>
</dbReference>
<evidence type="ECO:0000256" key="8">
    <source>
        <dbReference type="ARBA" id="ARBA00023014"/>
    </source>
</evidence>
<dbReference type="PANTHER" id="PTHR43742">
    <property type="entry name" value="TRIMETHYLAMINE-N-OXIDE REDUCTASE"/>
    <property type="match status" value="1"/>
</dbReference>
<evidence type="ECO:0000256" key="5">
    <source>
        <dbReference type="ARBA" id="ARBA00022729"/>
    </source>
</evidence>
<dbReference type="InterPro" id="IPR050612">
    <property type="entry name" value="Prok_Mopterin_Oxidored"/>
</dbReference>
<evidence type="ECO:0000256" key="2">
    <source>
        <dbReference type="ARBA" id="ARBA00022485"/>
    </source>
</evidence>
<comment type="similarity">
    <text evidence="1">Belongs to the prokaryotic molybdopterin-containing oxidoreductase family.</text>
</comment>
<sequence>MNKEKPEKNPSGGITRANFIKVSALLGGTALLSGCDLGTKPRRILGSSDYPLSKAEDIIYSTCQQCATQCSIKVKLIDGVIAKVDGNPFSPWNMMPHLDYKTPVTTSAFTDASICPKGHSGAQTSYDPFRLVKVIKRDGPRGSNKWISIPFAQAIDEIANGGKLFSNVPGEENRTVEGLKDIWALRSPEITKAIKNDITAIWAEKDATKKSALVAVFKEKHKDYLDKFIDPNHPDLGTKNNGFCFMFGRTQGGRVDFIKRFTNDAMGSVNAHGHTAVCQGSLFQSAKALSAQFDSGTGSFSEGEKFYWMADIGKSEFVIFTGASPFEASFGPTSRSMRISEGLDTGRMKYAVVDPRFSKAASKAWKWLPAKPGTEGALALALIRWIFDNSRYDARYLANANKAAADADGEPTWSGSSWLVKIDAAGRAARLLRASDIGLEQGNFSFDTPLVMKQGQFTRFDPNDKVNAVEGELLVDTTVNGLRVKSSLQILRDEASSHTIEEWAEICGVKADDLAEIASEFTSHGKKAAADIHRGVSQHTNGFYNSLAWWNLNMLIGNYDWQGGMLKGSAYDIKGGKAGGPFNLGQMRPGALTPSGVNIVRHGNIYEDTTLYQSTGYPAKRNWYPLSEDIYQEVIPSAGDAYPYPIKALFLHMGSPVYVVPAGHTALEFLTDPEKLPLLVVTDIVVSETSMYADYIFPDLTNMERWEFAGSQNTIPFKSQPVRQPAIAPLVETVKVFGQDMPLSMETMLLGLAEEMGLPGFGPDGLGQGIPLSHFDDLYLRMAANLAFGEKADGSDAVPDADEEEIRIFTQARRHMPDNIYNLERWSSLAGENWPKVVYMLNRGGRFQDYEGGYPADQQLGNKYGRLFNVFLEKTTEVKNSQTGESIPGHACYITAGRDCYGQELNDEKNGYDLSLITYREIARTPTTASNYYLNPLLPENTILINQQDADRLGLTETDIVRVVSESNPKGVWNLRNGQEWPMNAKLSIMQGIRPGVIAFSLGYGHFAYGGLDITIDGQLIPGETKRTKGVNANAAMRVDPHLKNTCLVDTVGGSAVFYDTKVRLEKVNT</sequence>
<keyword evidence="4" id="KW-0479">Metal-binding</keyword>
<dbReference type="OrthoDB" id="9810782at2"/>
<evidence type="ECO:0000256" key="7">
    <source>
        <dbReference type="ARBA" id="ARBA00023004"/>
    </source>
</evidence>
<protein>
    <submittedName>
        <fullName evidence="10">Molybdopterin oxidoreductase</fullName>
    </submittedName>
</protein>
<dbReference type="SUPFAM" id="SSF50692">
    <property type="entry name" value="ADC-like"/>
    <property type="match status" value="1"/>
</dbReference>
<dbReference type="EMBL" id="CP011127">
    <property type="protein sequence ID" value="AMU85896.1"/>
    <property type="molecule type" value="Genomic_DNA"/>
</dbReference>
<evidence type="ECO:0000256" key="6">
    <source>
        <dbReference type="ARBA" id="ARBA00023002"/>
    </source>
</evidence>
<proteinExistence type="inferred from homology"/>
<dbReference type="PATRIC" id="fig|61435.13.peg.102"/>
<dbReference type="GO" id="GO:0051539">
    <property type="term" value="F:4 iron, 4 sulfur cluster binding"/>
    <property type="evidence" value="ECO:0007669"/>
    <property type="project" value="UniProtKB-KW"/>
</dbReference>
<dbReference type="InterPro" id="IPR006656">
    <property type="entry name" value="Mopterin_OxRdtase"/>
</dbReference>
<dbReference type="InterPro" id="IPR006963">
    <property type="entry name" value="Mopterin_OxRdtase_4Fe-4S_dom"/>
</dbReference>
<organism evidence="10 11">
    <name type="scientific">Dehalococcoides mccartyi</name>
    <dbReference type="NCBI Taxonomy" id="61435"/>
    <lineage>
        <taxon>Bacteria</taxon>
        <taxon>Bacillati</taxon>
        <taxon>Chloroflexota</taxon>
        <taxon>Dehalococcoidia</taxon>
        <taxon>Dehalococcoidales</taxon>
        <taxon>Dehalococcoidaceae</taxon>
        <taxon>Dehalococcoides</taxon>
    </lineage>
</organism>
<dbReference type="PANTHER" id="PTHR43742:SF9">
    <property type="entry name" value="TETRATHIONATE REDUCTASE SUBUNIT A"/>
    <property type="match status" value="1"/>
</dbReference>